<dbReference type="Proteomes" id="UP001430377">
    <property type="component" value="Unassembled WGS sequence"/>
</dbReference>
<gene>
    <name evidence="3" type="ORF">EGH21_15125</name>
</gene>
<dbReference type="SUPFAM" id="SSF46785">
    <property type="entry name" value="Winged helix' DNA-binding domain"/>
    <property type="match status" value="1"/>
</dbReference>
<protein>
    <recommendedName>
        <fullName evidence="2">DUF7344 domain-containing protein</fullName>
    </recommendedName>
</protein>
<feature type="domain" description="DUF7344" evidence="2">
    <location>
        <begin position="30"/>
        <end position="102"/>
    </location>
</feature>
<accession>A0AAW4PUR3</accession>
<keyword evidence="4" id="KW-1185">Reference proteome</keyword>
<dbReference type="InterPro" id="IPR036390">
    <property type="entry name" value="WH_DNA-bd_sf"/>
</dbReference>
<dbReference type="InterPro" id="IPR036388">
    <property type="entry name" value="WH-like_DNA-bd_sf"/>
</dbReference>
<feature type="region of interest" description="Disordered" evidence="1">
    <location>
        <begin position="1"/>
        <end position="24"/>
    </location>
</feature>
<dbReference type="Pfam" id="PF24035">
    <property type="entry name" value="DUF7344"/>
    <property type="match status" value="1"/>
</dbReference>
<dbReference type="RefSeq" id="WP_220619317.1">
    <property type="nucleotide sequence ID" value="NZ_RKLR01000006.1"/>
</dbReference>
<sequence length="129" mass="14923">MERISESPRSALRATTMQRTTDSASLDSMFDALRDPYRRRILTAISDHNPRDINEFTRNKFASISGDEDDPEQLELQLHHSHLPKLVEKGYIDWNHEAQTIRRGSNFDDIAPLLELIDDHADELPAEWP</sequence>
<dbReference type="EMBL" id="RKLR01000006">
    <property type="protein sequence ID" value="MBX0324361.1"/>
    <property type="molecule type" value="Genomic_DNA"/>
</dbReference>
<proteinExistence type="predicted"/>
<dbReference type="Gene3D" id="1.10.10.10">
    <property type="entry name" value="Winged helix-like DNA-binding domain superfamily/Winged helix DNA-binding domain"/>
    <property type="match status" value="1"/>
</dbReference>
<feature type="compositionally biased region" description="Polar residues" evidence="1">
    <location>
        <begin position="13"/>
        <end position="24"/>
    </location>
</feature>
<dbReference type="InterPro" id="IPR055768">
    <property type="entry name" value="DUF7344"/>
</dbReference>
<evidence type="ECO:0000256" key="1">
    <source>
        <dbReference type="SAM" id="MobiDB-lite"/>
    </source>
</evidence>
<organism evidence="3 4">
    <name type="scientific">Haloarcula rubra</name>
    <dbReference type="NCBI Taxonomy" id="2487747"/>
    <lineage>
        <taxon>Archaea</taxon>
        <taxon>Methanobacteriati</taxon>
        <taxon>Methanobacteriota</taxon>
        <taxon>Stenosarchaea group</taxon>
        <taxon>Halobacteria</taxon>
        <taxon>Halobacteriales</taxon>
        <taxon>Haloarculaceae</taxon>
        <taxon>Haloarcula</taxon>
    </lineage>
</organism>
<evidence type="ECO:0000259" key="2">
    <source>
        <dbReference type="Pfam" id="PF24035"/>
    </source>
</evidence>
<evidence type="ECO:0000313" key="3">
    <source>
        <dbReference type="EMBL" id="MBX0324361.1"/>
    </source>
</evidence>
<name>A0AAW4PUR3_9EURY</name>
<evidence type="ECO:0000313" key="4">
    <source>
        <dbReference type="Proteomes" id="UP001430377"/>
    </source>
</evidence>
<reference evidence="3 4" key="1">
    <citation type="submission" date="2021-06" db="EMBL/GenBank/DDBJ databases">
        <title>Halomicroarcula sp. a new haloarchaeum isolated from saline soil.</title>
        <authorList>
            <person name="Duran-Viseras A."/>
            <person name="Sanchez-Porro C."/>
            <person name="Ventosa A."/>
        </authorList>
    </citation>
    <scope>NUCLEOTIDE SEQUENCE [LARGE SCALE GENOMIC DNA]</scope>
    <source>
        <strain evidence="3 4">F13</strain>
    </source>
</reference>
<dbReference type="AlphaFoldDB" id="A0AAW4PUR3"/>
<comment type="caution">
    <text evidence="3">The sequence shown here is derived from an EMBL/GenBank/DDBJ whole genome shotgun (WGS) entry which is preliminary data.</text>
</comment>